<evidence type="ECO:0000313" key="2">
    <source>
        <dbReference type="EMBL" id="MDG0864513.1"/>
    </source>
</evidence>
<sequence length="138" mass="15402">MTILSAVLAELRAQNELMPLPLRLPTPTEVAASERQVGMSFPDDYRRFLLEASDITLGTLEPATVCEPGSHTYLPGVVASARALGVPREWLPICEDNADFYCLDPAGVVRFWTHNGYSQETWPDLASWLRKVWLGERA</sequence>
<dbReference type="SMART" id="SM00860">
    <property type="entry name" value="SMI1_KNR4"/>
    <property type="match status" value="1"/>
</dbReference>
<evidence type="ECO:0000259" key="1">
    <source>
        <dbReference type="SMART" id="SM00860"/>
    </source>
</evidence>
<dbReference type="Proteomes" id="UP001152766">
    <property type="component" value="Unassembled WGS sequence"/>
</dbReference>
<evidence type="ECO:0000313" key="3">
    <source>
        <dbReference type="Proteomes" id="UP001152766"/>
    </source>
</evidence>
<dbReference type="InterPro" id="IPR037883">
    <property type="entry name" value="Knr4/Smi1-like_sf"/>
</dbReference>
<comment type="caution">
    <text evidence="2">The sequence shown here is derived from an EMBL/GenBank/DDBJ whole genome shotgun (WGS) entry which is preliminary data.</text>
</comment>
<accession>A0A9X4LJT9</accession>
<protein>
    <submittedName>
        <fullName evidence="2">SMI1/KNR4 family protein</fullName>
    </submittedName>
</protein>
<reference evidence="2" key="1">
    <citation type="submission" date="2019-02" db="EMBL/GenBank/DDBJ databases">
        <title>Draft genome of the type strain Pelomonas aquatica CCUG 52575T.</title>
        <authorList>
            <person name="Gomila M."/>
            <person name="Lalucat J."/>
        </authorList>
    </citation>
    <scope>NUCLEOTIDE SEQUENCE</scope>
    <source>
        <strain evidence="2">CCUG 52575</strain>
    </source>
</reference>
<name>A0A9X4LJT9_9BURK</name>
<keyword evidence="3" id="KW-1185">Reference proteome</keyword>
<dbReference type="Gene3D" id="3.40.1580.10">
    <property type="entry name" value="SMI1/KNR4-like"/>
    <property type="match status" value="1"/>
</dbReference>
<dbReference type="SUPFAM" id="SSF160631">
    <property type="entry name" value="SMI1/KNR4-like"/>
    <property type="match status" value="1"/>
</dbReference>
<feature type="domain" description="Knr4/Smi1-like" evidence="1">
    <location>
        <begin position="24"/>
        <end position="131"/>
    </location>
</feature>
<organism evidence="2 3">
    <name type="scientific">Pelomonas aquatica</name>
    <dbReference type="NCBI Taxonomy" id="431058"/>
    <lineage>
        <taxon>Bacteria</taxon>
        <taxon>Pseudomonadati</taxon>
        <taxon>Pseudomonadota</taxon>
        <taxon>Betaproteobacteria</taxon>
        <taxon>Burkholderiales</taxon>
        <taxon>Sphaerotilaceae</taxon>
        <taxon>Roseateles</taxon>
    </lineage>
</organism>
<dbReference type="EMBL" id="SGUG01000034">
    <property type="protein sequence ID" value="MDG0864513.1"/>
    <property type="molecule type" value="Genomic_DNA"/>
</dbReference>
<dbReference type="RefSeq" id="WP_378989776.1">
    <property type="nucleotide sequence ID" value="NZ_JAPPUW010000001.1"/>
</dbReference>
<proteinExistence type="predicted"/>
<gene>
    <name evidence="2" type="ORF">EXJ73_18785</name>
</gene>
<dbReference type="InterPro" id="IPR018958">
    <property type="entry name" value="Knr4/Smi1-like_dom"/>
</dbReference>
<dbReference type="AlphaFoldDB" id="A0A9X4LJT9"/>
<dbReference type="Pfam" id="PF14567">
    <property type="entry name" value="SUKH_5"/>
    <property type="match status" value="1"/>
</dbReference>